<accession>A0ACC1WVL7</accession>
<name>A0ACC1WVL7_MELAZ</name>
<reference evidence="1 2" key="1">
    <citation type="journal article" date="2023" name="Science">
        <title>Complex scaffold remodeling in plant triterpene biosynthesis.</title>
        <authorList>
            <person name="De La Pena R."/>
            <person name="Hodgson H."/>
            <person name="Liu J.C."/>
            <person name="Stephenson M.J."/>
            <person name="Martin A.C."/>
            <person name="Owen C."/>
            <person name="Harkess A."/>
            <person name="Leebens-Mack J."/>
            <person name="Jimenez L.E."/>
            <person name="Osbourn A."/>
            <person name="Sattely E.S."/>
        </authorList>
    </citation>
    <scope>NUCLEOTIDE SEQUENCE [LARGE SCALE GENOMIC DNA]</scope>
    <source>
        <strain evidence="2">cv. JPN11</strain>
        <tissue evidence="1">Leaf</tissue>
    </source>
</reference>
<protein>
    <submittedName>
        <fullName evidence="1">Auxilin-like protein 1</fullName>
    </submittedName>
</protein>
<proteinExistence type="predicted"/>
<organism evidence="1 2">
    <name type="scientific">Melia azedarach</name>
    <name type="common">Chinaberry tree</name>
    <dbReference type="NCBI Taxonomy" id="155640"/>
    <lineage>
        <taxon>Eukaryota</taxon>
        <taxon>Viridiplantae</taxon>
        <taxon>Streptophyta</taxon>
        <taxon>Embryophyta</taxon>
        <taxon>Tracheophyta</taxon>
        <taxon>Spermatophyta</taxon>
        <taxon>Magnoliopsida</taxon>
        <taxon>eudicotyledons</taxon>
        <taxon>Gunneridae</taxon>
        <taxon>Pentapetalae</taxon>
        <taxon>rosids</taxon>
        <taxon>malvids</taxon>
        <taxon>Sapindales</taxon>
        <taxon>Meliaceae</taxon>
        <taxon>Melia</taxon>
    </lineage>
</organism>
<sequence>MTYFLLKKLQVEHPGKKNRATVMDCKREEMNDLKAEKWGGILTKLVQSVNDLELKERFFTMKIFENPEENGKKLQVFEEAHKQEEAERKCNAAQTACQLKEDVYEPKLDQGVHDQEQYGKKASVSGLQEEKEVTFDTSPKVEAREKKQRRLWDLTGGNLVLQLRDNEHTKIKILQEEQVWLENENKGKEVLEEKESDTRSKDFPETEEHEFTLEENFDPEENGKRDEATYEKVEFEDQQKESCRSKESEGGLGDVHDREDAENASDKAEEQENVGVTINGFHDREQGGEKLGEDVELGAKGELMEAEENDQRLEESHEWEETEKVHRQIDHRKEDEKMKVTQEACEHFRNDPEVANDIYIEDKTDSLNETPVASVHRENDEYHEVPTYEDNEGLVEVSQASSECKERETESNVVDLANDQEEKGILEVEIAGLAQVVLELHSEIQKQVKDTAKAQASEHKGLNIGVSDMDVWKKSSDQYEKEPSTFNDAGNFVEELTSESEENFEDVEEVEAAMKQGEDESNSERSREERWIDNGENVDATQVSSMFQGKGESTETSQSTEHGKDNHSETLKTVGMEAEGTMQKEVGLQKGCESKLDEVKEKEREREKERIAVERAIREARERAFTEARERAERAAVANAEARRRAMAEAQETLGRAAAEVNDKLAAERTSMEARLKAERAAVERATAEARERALEKAMSKKATSQSRNQAVKSSGSSSENGIRHSSASNDLQYKGSGSSRSFGYSNSSSRDVPHSTVKSDGVNGESAERVKARLESHQRIAERAAKALAEKNMRDQLARREQAERNRLAGVLDGEVKRWSSGKTGNLRALLSTLQYILGPDSGWQPIPLTDLIATAAVKKSYRKATLCVHPDKLQQRGASIQQKYTCEKVFDLLKEAWNKFNAEER</sequence>
<evidence type="ECO:0000313" key="1">
    <source>
        <dbReference type="EMBL" id="KAJ4701970.1"/>
    </source>
</evidence>
<keyword evidence="2" id="KW-1185">Reference proteome</keyword>
<dbReference type="EMBL" id="CM051407">
    <property type="protein sequence ID" value="KAJ4701970.1"/>
    <property type="molecule type" value="Genomic_DNA"/>
</dbReference>
<dbReference type="Proteomes" id="UP001164539">
    <property type="component" value="Chromosome 14"/>
</dbReference>
<evidence type="ECO:0000313" key="2">
    <source>
        <dbReference type="Proteomes" id="UP001164539"/>
    </source>
</evidence>
<comment type="caution">
    <text evidence="1">The sequence shown here is derived from an EMBL/GenBank/DDBJ whole genome shotgun (WGS) entry which is preliminary data.</text>
</comment>
<gene>
    <name evidence="1" type="ORF">OWV82_025123</name>
</gene>